<keyword evidence="5" id="KW-0399">Innate immunity</keyword>
<comment type="subcellular location">
    <subcellularLocation>
        <location evidence="1">Secreted</location>
    </subcellularLocation>
</comment>
<dbReference type="GO" id="GO:0005576">
    <property type="term" value="C:extracellular region"/>
    <property type="evidence" value="ECO:0007669"/>
    <property type="project" value="UniProtKB-SubCell"/>
</dbReference>
<accession>A0A224XZX2</accession>
<evidence type="ECO:0000259" key="9">
    <source>
        <dbReference type="Pfam" id="PF03769"/>
    </source>
</evidence>
<comment type="similarity">
    <text evidence="2">Belongs to the attacin/sarcotoxin-2 family.</text>
</comment>
<name>A0A224XZX2_9HEMI</name>
<keyword evidence="3" id="KW-0964">Secreted</keyword>
<feature type="chain" id="PRO_5012352666" evidence="8">
    <location>
        <begin position="24"/>
        <end position="167"/>
    </location>
</feature>
<evidence type="ECO:0000256" key="8">
    <source>
        <dbReference type="SAM" id="SignalP"/>
    </source>
</evidence>
<evidence type="ECO:0000256" key="4">
    <source>
        <dbReference type="ARBA" id="ARBA00022529"/>
    </source>
</evidence>
<dbReference type="Pfam" id="PF03769">
    <property type="entry name" value="Attacin_C"/>
    <property type="match status" value="1"/>
</dbReference>
<feature type="signal peptide" evidence="8">
    <location>
        <begin position="1"/>
        <end position="23"/>
    </location>
</feature>
<dbReference type="GO" id="GO:0045087">
    <property type="term" value="P:innate immune response"/>
    <property type="evidence" value="ECO:0007669"/>
    <property type="project" value="UniProtKB-KW"/>
</dbReference>
<proteinExistence type="inferred from homology"/>
<keyword evidence="4" id="KW-0929">Antimicrobial</keyword>
<dbReference type="GO" id="GO:0042742">
    <property type="term" value="P:defense response to bacterium"/>
    <property type="evidence" value="ECO:0007669"/>
    <property type="project" value="UniProtKB-KW"/>
</dbReference>
<sequence length="167" mass="18678">MYFTKVSFAVVLIGLVNAIIAEAYDVDLYNNYQEILRTRRSPQGKFGLEANHKDDVTSLRGDVSGTLLKTDHATVDGNAYYQRNWGPAPKYQTGAGLNLNHDSGLTGSLNYDKMPQTSRLGATAGYKIFESQNGRSTLDANAYYNRNFGGFGPRQDYGGFLNYRYRF</sequence>
<evidence type="ECO:0000256" key="1">
    <source>
        <dbReference type="ARBA" id="ARBA00004613"/>
    </source>
</evidence>
<evidence type="ECO:0000256" key="3">
    <source>
        <dbReference type="ARBA" id="ARBA00022525"/>
    </source>
</evidence>
<keyword evidence="7" id="KW-0044">Antibiotic</keyword>
<dbReference type="EMBL" id="GFTR01002785">
    <property type="protein sequence ID" value="JAW13641.1"/>
    <property type="molecule type" value="Transcribed_RNA"/>
</dbReference>
<reference evidence="10" key="1">
    <citation type="journal article" date="2018" name="PLoS Negl. Trop. Dis.">
        <title>An insight into the salivary gland and fat body transcriptome of Panstrongylus lignarius (Hemiptera: Heteroptera), the main vector of Chagas disease in Peru.</title>
        <authorList>
            <person name="Nevoa J.C."/>
            <person name="Mendes M.T."/>
            <person name="da Silva M.V."/>
            <person name="Soares S.C."/>
            <person name="Oliveira C.J.F."/>
            <person name="Ribeiro J.M.C."/>
        </authorList>
    </citation>
    <scope>NUCLEOTIDE SEQUENCE</scope>
</reference>
<evidence type="ECO:0000313" key="10">
    <source>
        <dbReference type="EMBL" id="JAW13641.1"/>
    </source>
</evidence>
<dbReference type="InterPro" id="IPR005521">
    <property type="entry name" value="Attacin_C"/>
</dbReference>
<dbReference type="AlphaFoldDB" id="A0A224XZX2"/>
<keyword evidence="8" id="KW-0732">Signal</keyword>
<evidence type="ECO:0000256" key="6">
    <source>
        <dbReference type="ARBA" id="ARBA00022859"/>
    </source>
</evidence>
<feature type="domain" description="Attacin C-terminal" evidence="9">
    <location>
        <begin position="62"/>
        <end position="167"/>
    </location>
</feature>
<keyword evidence="6" id="KW-0391">Immunity</keyword>
<evidence type="ECO:0000256" key="5">
    <source>
        <dbReference type="ARBA" id="ARBA00022588"/>
    </source>
</evidence>
<protein>
    <submittedName>
        <fullName evidence="10">Putative attacin</fullName>
    </submittedName>
</protein>
<evidence type="ECO:0000256" key="7">
    <source>
        <dbReference type="ARBA" id="ARBA00023022"/>
    </source>
</evidence>
<organism evidence="10">
    <name type="scientific">Panstrongylus lignarius</name>
    <dbReference type="NCBI Taxonomy" id="156445"/>
    <lineage>
        <taxon>Eukaryota</taxon>
        <taxon>Metazoa</taxon>
        <taxon>Ecdysozoa</taxon>
        <taxon>Arthropoda</taxon>
        <taxon>Hexapoda</taxon>
        <taxon>Insecta</taxon>
        <taxon>Pterygota</taxon>
        <taxon>Neoptera</taxon>
        <taxon>Paraneoptera</taxon>
        <taxon>Hemiptera</taxon>
        <taxon>Heteroptera</taxon>
        <taxon>Panheteroptera</taxon>
        <taxon>Cimicomorpha</taxon>
        <taxon>Reduviidae</taxon>
        <taxon>Triatominae</taxon>
        <taxon>Panstrongylus</taxon>
    </lineage>
</organism>
<evidence type="ECO:0000256" key="2">
    <source>
        <dbReference type="ARBA" id="ARBA00007550"/>
    </source>
</evidence>